<organism evidence="2 3">
    <name type="scientific">Amycolatopsis speibonae</name>
    <dbReference type="NCBI Taxonomy" id="1450224"/>
    <lineage>
        <taxon>Bacteria</taxon>
        <taxon>Bacillati</taxon>
        <taxon>Actinomycetota</taxon>
        <taxon>Actinomycetes</taxon>
        <taxon>Pseudonocardiales</taxon>
        <taxon>Pseudonocardiaceae</taxon>
        <taxon>Amycolatopsis</taxon>
    </lineage>
</organism>
<reference evidence="3" key="1">
    <citation type="journal article" date="2019" name="Int. J. Syst. Evol. Microbiol.">
        <title>The Global Catalogue of Microorganisms (GCM) 10K type strain sequencing project: providing services to taxonomists for standard genome sequencing and annotation.</title>
        <authorList>
            <consortium name="The Broad Institute Genomics Platform"/>
            <consortium name="The Broad Institute Genome Sequencing Center for Infectious Disease"/>
            <person name="Wu L."/>
            <person name="Ma J."/>
        </authorList>
    </citation>
    <scope>NUCLEOTIDE SEQUENCE [LARGE SCALE GENOMIC DNA]</scope>
    <source>
        <strain evidence="3">CGMCC 4.7676</strain>
    </source>
</reference>
<feature type="region of interest" description="Disordered" evidence="1">
    <location>
        <begin position="51"/>
        <end position="77"/>
    </location>
</feature>
<name>A0ABV7NXW3_9PSEU</name>
<gene>
    <name evidence="2" type="ORF">ACFOSH_14350</name>
</gene>
<protein>
    <submittedName>
        <fullName evidence="2">Uncharacterized protein</fullName>
    </submittedName>
</protein>
<dbReference type="EMBL" id="JBHRWK010000019">
    <property type="protein sequence ID" value="MFC3450614.1"/>
    <property type="molecule type" value="Genomic_DNA"/>
</dbReference>
<proteinExistence type="predicted"/>
<evidence type="ECO:0000313" key="3">
    <source>
        <dbReference type="Proteomes" id="UP001595645"/>
    </source>
</evidence>
<dbReference type="Proteomes" id="UP001595645">
    <property type="component" value="Unassembled WGS sequence"/>
</dbReference>
<keyword evidence="3" id="KW-1185">Reference proteome</keyword>
<evidence type="ECO:0000256" key="1">
    <source>
        <dbReference type="SAM" id="MobiDB-lite"/>
    </source>
</evidence>
<sequence>MPKHTRSAEVVQPILPTFTFHKGRHSHSTRLAEDGIPEVARRARLGQKMKGIARGLRPRDPAHAPSDPASVRDSLVAPTPCERTKLGEWFRHPHATFRDGQLETAPRAIAIERLKPCPSEEEQGF</sequence>
<dbReference type="RefSeq" id="WP_378239338.1">
    <property type="nucleotide sequence ID" value="NZ_JBHRWK010000019.1"/>
</dbReference>
<evidence type="ECO:0000313" key="2">
    <source>
        <dbReference type="EMBL" id="MFC3450614.1"/>
    </source>
</evidence>
<comment type="caution">
    <text evidence="2">The sequence shown here is derived from an EMBL/GenBank/DDBJ whole genome shotgun (WGS) entry which is preliminary data.</text>
</comment>
<accession>A0ABV7NXW3</accession>